<dbReference type="EMBL" id="JBBPBN010000048">
    <property type="protein sequence ID" value="KAK8993672.1"/>
    <property type="molecule type" value="Genomic_DNA"/>
</dbReference>
<name>A0ABR2PZ31_9ROSI</name>
<keyword evidence="1" id="KW-0472">Membrane</keyword>
<accession>A0ABR2PZ31</accession>
<reference evidence="2 3" key="1">
    <citation type="journal article" date="2024" name="G3 (Bethesda)">
        <title>Genome assembly of Hibiscus sabdariffa L. provides insights into metabolisms of medicinal natural products.</title>
        <authorList>
            <person name="Kim T."/>
        </authorList>
    </citation>
    <scope>NUCLEOTIDE SEQUENCE [LARGE SCALE GENOMIC DNA]</scope>
    <source>
        <strain evidence="2">TK-2024</strain>
        <tissue evidence="2">Old leaves</tissue>
    </source>
</reference>
<feature type="transmembrane region" description="Helical" evidence="1">
    <location>
        <begin position="38"/>
        <end position="60"/>
    </location>
</feature>
<protein>
    <submittedName>
        <fullName evidence="2">Uncharacterized protein</fullName>
    </submittedName>
</protein>
<keyword evidence="1" id="KW-1133">Transmembrane helix</keyword>
<evidence type="ECO:0000256" key="1">
    <source>
        <dbReference type="SAM" id="Phobius"/>
    </source>
</evidence>
<evidence type="ECO:0000313" key="3">
    <source>
        <dbReference type="Proteomes" id="UP001396334"/>
    </source>
</evidence>
<comment type="caution">
    <text evidence="2">The sequence shown here is derived from an EMBL/GenBank/DDBJ whole genome shotgun (WGS) entry which is preliminary data.</text>
</comment>
<gene>
    <name evidence="2" type="ORF">V6N11_007898</name>
</gene>
<keyword evidence="3" id="KW-1185">Reference proteome</keyword>
<organism evidence="2 3">
    <name type="scientific">Hibiscus sabdariffa</name>
    <name type="common">roselle</name>
    <dbReference type="NCBI Taxonomy" id="183260"/>
    <lineage>
        <taxon>Eukaryota</taxon>
        <taxon>Viridiplantae</taxon>
        <taxon>Streptophyta</taxon>
        <taxon>Embryophyta</taxon>
        <taxon>Tracheophyta</taxon>
        <taxon>Spermatophyta</taxon>
        <taxon>Magnoliopsida</taxon>
        <taxon>eudicotyledons</taxon>
        <taxon>Gunneridae</taxon>
        <taxon>Pentapetalae</taxon>
        <taxon>rosids</taxon>
        <taxon>malvids</taxon>
        <taxon>Malvales</taxon>
        <taxon>Malvaceae</taxon>
        <taxon>Malvoideae</taxon>
        <taxon>Hibiscus</taxon>
    </lineage>
</organism>
<proteinExistence type="predicted"/>
<evidence type="ECO:0000313" key="2">
    <source>
        <dbReference type="EMBL" id="KAK8993672.1"/>
    </source>
</evidence>
<keyword evidence="1" id="KW-0812">Transmembrane</keyword>
<sequence length="70" mass="8146">MKVVNDPFALQRQCGSEAFNVKMQGKLSRFWNRSPTPFFFLGSSLGFFVREIYIYVSSLARKNQMLFKGK</sequence>
<dbReference type="Proteomes" id="UP001396334">
    <property type="component" value="Unassembled WGS sequence"/>
</dbReference>